<sequence>MSAPPAVTAHILRNFSIAFIGIVGTVAAGTEVYNIASRKHRELTKGWGERRQYNTQPQPQQDRLDTIFDRTQLLNKAKEAKPWNRTASEYERAKW</sequence>
<evidence type="ECO:0000313" key="2">
    <source>
        <dbReference type="EMBL" id="PMD18523.1"/>
    </source>
</evidence>
<keyword evidence="3" id="KW-1185">Reference proteome</keyword>
<gene>
    <name evidence="2" type="ORF">NA56DRAFT_706758</name>
</gene>
<dbReference type="Proteomes" id="UP000235672">
    <property type="component" value="Unassembled WGS sequence"/>
</dbReference>
<keyword evidence="1" id="KW-0812">Transmembrane</keyword>
<dbReference type="OrthoDB" id="3531976at2759"/>
<name>A0A2J6PWV9_9HELO</name>
<dbReference type="EMBL" id="KZ613494">
    <property type="protein sequence ID" value="PMD18523.1"/>
    <property type="molecule type" value="Genomic_DNA"/>
</dbReference>
<proteinExistence type="predicted"/>
<protein>
    <submittedName>
        <fullName evidence="2">Uncharacterized protein</fullName>
    </submittedName>
</protein>
<evidence type="ECO:0000256" key="1">
    <source>
        <dbReference type="SAM" id="Phobius"/>
    </source>
</evidence>
<reference evidence="2 3" key="1">
    <citation type="submission" date="2016-05" db="EMBL/GenBank/DDBJ databases">
        <title>A degradative enzymes factory behind the ericoid mycorrhizal symbiosis.</title>
        <authorList>
            <consortium name="DOE Joint Genome Institute"/>
            <person name="Martino E."/>
            <person name="Morin E."/>
            <person name="Grelet G."/>
            <person name="Kuo A."/>
            <person name="Kohler A."/>
            <person name="Daghino S."/>
            <person name="Barry K."/>
            <person name="Choi C."/>
            <person name="Cichocki N."/>
            <person name="Clum A."/>
            <person name="Copeland A."/>
            <person name="Hainaut M."/>
            <person name="Haridas S."/>
            <person name="Labutti K."/>
            <person name="Lindquist E."/>
            <person name="Lipzen A."/>
            <person name="Khouja H.-R."/>
            <person name="Murat C."/>
            <person name="Ohm R."/>
            <person name="Olson A."/>
            <person name="Spatafora J."/>
            <person name="Veneault-Fourrey C."/>
            <person name="Henrissat B."/>
            <person name="Grigoriev I."/>
            <person name="Martin F."/>
            <person name="Perotto S."/>
        </authorList>
    </citation>
    <scope>NUCLEOTIDE SEQUENCE [LARGE SCALE GENOMIC DNA]</scope>
    <source>
        <strain evidence="2 3">UAMH 7357</strain>
    </source>
</reference>
<feature type="transmembrane region" description="Helical" evidence="1">
    <location>
        <begin position="15"/>
        <end position="36"/>
    </location>
</feature>
<accession>A0A2J6PWV9</accession>
<keyword evidence="1" id="KW-0472">Membrane</keyword>
<organism evidence="2 3">
    <name type="scientific">Hyaloscypha hepaticicola</name>
    <dbReference type="NCBI Taxonomy" id="2082293"/>
    <lineage>
        <taxon>Eukaryota</taxon>
        <taxon>Fungi</taxon>
        <taxon>Dikarya</taxon>
        <taxon>Ascomycota</taxon>
        <taxon>Pezizomycotina</taxon>
        <taxon>Leotiomycetes</taxon>
        <taxon>Helotiales</taxon>
        <taxon>Hyaloscyphaceae</taxon>
        <taxon>Hyaloscypha</taxon>
    </lineage>
</organism>
<dbReference type="AlphaFoldDB" id="A0A2J6PWV9"/>
<evidence type="ECO:0000313" key="3">
    <source>
        <dbReference type="Proteomes" id="UP000235672"/>
    </source>
</evidence>
<keyword evidence="1" id="KW-1133">Transmembrane helix</keyword>